<dbReference type="EMBL" id="JBEDUW010000003">
    <property type="protein sequence ID" value="KAK9940685.1"/>
    <property type="molecule type" value="Genomic_DNA"/>
</dbReference>
<organism evidence="1 2">
    <name type="scientific">Rubus argutus</name>
    <name type="common">Southern blackberry</name>
    <dbReference type="NCBI Taxonomy" id="59490"/>
    <lineage>
        <taxon>Eukaryota</taxon>
        <taxon>Viridiplantae</taxon>
        <taxon>Streptophyta</taxon>
        <taxon>Embryophyta</taxon>
        <taxon>Tracheophyta</taxon>
        <taxon>Spermatophyta</taxon>
        <taxon>Magnoliopsida</taxon>
        <taxon>eudicotyledons</taxon>
        <taxon>Gunneridae</taxon>
        <taxon>Pentapetalae</taxon>
        <taxon>rosids</taxon>
        <taxon>fabids</taxon>
        <taxon>Rosales</taxon>
        <taxon>Rosaceae</taxon>
        <taxon>Rosoideae</taxon>
        <taxon>Rosoideae incertae sedis</taxon>
        <taxon>Rubus</taxon>
    </lineage>
</organism>
<evidence type="ECO:0008006" key="3">
    <source>
        <dbReference type="Google" id="ProtNLM"/>
    </source>
</evidence>
<dbReference type="AlphaFoldDB" id="A0AAW1XVD1"/>
<gene>
    <name evidence="1" type="ORF">M0R45_017332</name>
</gene>
<sequence length="479" mass="53258">MAASISLKALVDKASKKVIFIESGNEFVDVLFSFLTIPMATIIKRAGDISVPLGIGCMKNLYDSVKDIDDKDFRSSLCKEMLLYPHNAAASHCKNLKLIYDNTREPDYILCSKGNCLSYFYYFSNEICPCGSSLYGKRLNLSVNASKVGGVFVKECTRLIVSDDLQVQPLSAASDSLFLKFGITDGNSTEEMVFDVGVEEFLNLLVSSLVSKSPLTEALLKRVPDPYLCKVNANQRESFELNMFGDPSNEVEEKIPVKLMVSKSRKIVCYAEATADFVNLLFSFLTLPLGFVVKNTQEGSLEGCIDQLWKSVKDLDQQYLRSNYHKEMLLNPKLVPGFCYNNSLLGTEEASYYCVDMSMLTTDRSLISSDSSSKVVKLDVNDPKAYEDKDESAKGFLKEPAAVFTVTDNLIVRSISPIFELSVLKDLNVPVTDIEDHIVHVGKNEALRLLVASFVCDNSALTNAFISKLKLNKKPKQDE</sequence>
<evidence type="ECO:0000313" key="1">
    <source>
        <dbReference type="EMBL" id="KAK9940685.1"/>
    </source>
</evidence>
<dbReference type="Proteomes" id="UP001457282">
    <property type="component" value="Unassembled WGS sequence"/>
</dbReference>
<dbReference type="Pfam" id="PF05056">
    <property type="entry name" value="DUF674"/>
    <property type="match status" value="1"/>
</dbReference>
<comment type="caution">
    <text evidence="1">The sequence shown here is derived from an EMBL/GenBank/DDBJ whole genome shotgun (WGS) entry which is preliminary data.</text>
</comment>
<dbReference type="PANTHER" id="PTHR33103">
    <property type="entry name" value="OS01G0153900 PROTEIN"/>
    <property type="match status" value="1"/>
</dbReference>
<protein>
    <recommendedName>
        <fullName evidence="3">DUF674 family protein</fullName>
    </recommendedName>
</protein>
<dbReference type="InterPro" id="IPR007750">
    <property type="entry name" value="DUF674"/>
</dbReference>
<accession>A0AAW1XVD1</accession>
<evidence type="ECO:0000313" key="2">
    <source>
        <dbReference type="Proteomes" id="UP001457282"/>
    </source>
</evidence>
<proteinExistence type="predicted"/>
<dbReference type="PANTHER" id="PTHR33103:SF27">
    <property type="entry name" value="OS04G0594700 PROTEIN"/>
    <property type="match status" value="1"/>
</dbReference>
<reference evidence="1 2" key="1">
    <citation type="journal article" date="2023" name="G3 (Bethesda)">
        <title>A chromosome-length genome assembly and annotation of blackberry (Rubus argutus, cv. 'Hillquist').</title>
        <authorList>
            <person name="Bruna T."/>
            <person name="Aryal R."/>
            <person name="Dudchenko O."/>
            <person name="Sargent D.J."/>
            <person name="Mead D."/>
            <person name="Buti M."/>
            <person name="Cavallini A."/>
            <person name="Hytonen T."/>
            <person name="Andres J."/>
            <person name="Pham M."/>
            <person name="Weisz D."/>
            <person name="Mascagni F."/>
            <person name="Usai G."/>
            <person name="Natali L."/>
            <person name="Bassil N."/>
            <person name="Fernandez G.E."/>
            <person name="Lomsadze A."/>
            <person name="Armour M."/>
            <person name="Olukolu B."/>
            <person name="Poorten T."/>
            <person name="Britton C."/>
            <person name="Davik J."/>
            <person name="Ashrafi H."/>
            <person name="Aiden E.L."/>
            <person name="Borodovsky M."/>
            <person name="Worthington M."/>
        </authorList>
    </citation>
    <scope>NUCLEOTIDE SEQUENCE [LARGE SCALE GENOMIC DNA]</scope>
    <source>
        <strain evidence="1">PI 553951</strain>
    </source>
</reference>
<name>A0AAW1XVD1_RUBAR</name>
<keyword evidence="2" id="KW-1185">Reference proteome</keyword>